<dbReference type="InterPro" id="IPR025461">
    <property type="entry name" value="ABA4-like"/>
</dbReference>
<dbReference type="AlphaFoldDB" id="A0A841HVV7"/>
<dbReference type="EMBL" id="JACHHZ010000006">
    <property type="protein sequence ID" value="MBB6095935.1"/>
    <property type="molecule type" value="Genomic_DNA"/>
</dbReference>
<feature type="transmembrane region" description="Helical" evidence="1">
    <location>
        <begin position="38"/>
        <end position="58"/>
    </location>
</feature>
<evidence type="ECO:0000313" key="2">
    <source>
        <dbReference type="EMBL" id="MBB6095935.1"/>
    </source>
</evidence>
<accession>A0A841HVV7</accession>
<comment type="caution">
    <text evidence="2">The sequence shown here is derived from an EMBL/GenBank/DDBJ whole genome shotgun (WGS) entry which is preliminary data.</text>
</comment>
<sequence length="146" mass="16583">MQHFELIYLLSNVLLLPAWLLLIVAPEWRWTERLIHSIWIPVLYSAAVTIMVVVRPAAAEGADIGSLHGFMLLLDSPWFSLAIWLQLVLFDLFIGAWESRDARRLGIHAGWMVVPLVATYIFGPPGLLIYLVVRYSRTRSASLAEQ</sequence>
<reference evidence="2 3" key="1">
    <citation type="submission" date="2020-08" db="EMBL/GenBank/DDBJ databases">
        <title>Genomic Encyclopedia of Type Strains, Phase IV (KMG-IV): sequencing the most valuable type-strain genomes for metagenomic binning, comparative biology and taxonomic classification.</title>
        <authorList>
            <person name="Goeker M."/>
        </authorList>
    </citation>
    <scope>NUCLEOTIDE SEQUENCE [LARGE SCALE GENOMIC DNA]</scope>
    <source>
        <strain evidence="2 3">DSM 26723</strain>
    </source>
</reference>
<keyword evidence="1" id="KW-0812">Transmembrane</keyword>
<dbReference type="RefSeq" id="WP_184335321.1">
    <property type="nucleotide sequence ID" value="NZ_JACHHZ010000006.1"/>
</dbReference>
<feature type="transmembrane region" description="Helical" evidence="1">
    <location>
        <begin position="109"/>
        <end position="133"/>
    </location>
</feature>
<proteinExistence type="predicted"/>
<keyword evidence="1" id="KW-0472">Membrane</keyword>
<evidence type="ECO:0008006" key="4">
    <source>
        <dbReference type="Google" id="ProtNLM"/>
    </source>
</evidence>
<organism evidence="2 3">
    <name type="scientific">Povalibacter uvarum</name>
    <dbReference type="NCBI Taxonomy" id="732238"/>
    <lineage>
        <taxon>Bacteria</taxon>
        <taxon>Pseudomonadati</taxon>
        <taxon>Pseudomonadota</taxon>
        <taxon>Gammaproteobacteria</taxon>
        <taxon>Steroidobacterales</taxon>
        <taxon>Steroidobacteraceae</taxon>
        <taxon>Povalibacter</taxon>
    </lineage>
</organism>
<keyword evidence="3" id="KW-1185">Reference proteome</keyword>
<keyword evidence="1" id="KW-1133">Transmembrane helix</keyword>
<feature type="transmembrane region" description="Helical" evidence="1">
    <location>
        <begin position="6"/>
        <end position="26"/>
    </location>
</feature>
<evidence type="ECO:0000313" key="3">
    <source>
        <dbReference type="Proteomes" id="UP000588068"/>
    </source>
</evidence>
<name>A0A841HVV7_9GAMM</name>
<dbReference type="Proteomes" id="UP000588068">
    <property type="component" value="Unassembled WGS sequence"/>
</dbReference>
<gene>
    <name evidence="2" type="ORF">HNQ60_004826</name>
</gene>
<dbReference type="Pfam" id="PF14108">
    <property type="entry name" value="ABA4-like"/>
    <property type="match status" value="1"/>
</dbReference>
<protein>
    <recommendedName>
        <fullName evidence="4">DUF4281 domain-containing protein</fullName>
    </recommendedName>
</protein>
<feature type="transmembrane region" description="Helical" evidence="1">
    <location>
        <begin position="78"/>
        <end position="97"/>
    </location>
</feature>
<evidence type="ECO:0000256" key="1">
    <source>
        <dbReference type="SAM" id="Phobius"/>
    </source>
</evidence>